<keyword evidence="2" id="KW-1185">Reference proteome</keyword>
<evidence type="ECO:0000313" key="2">
    <source>
        <dbReference type="Proteomes" id="UP001208570"/>
    </source>
</evidence>
<evidence type="ECO:0000313" key="1">
    <source>
        <dbReference type="EMBL" id="KAK2145133.1"/>
    </source>
</evidence>
<comment type="caution">
    <text evidence="1">The sequence shown here is derived from an EMBL/GenBank/DDBJ whole genome shotgun (WGS) entry which is preliminary data.</text>
</comment>
<dbReference type="Proteomes" id="UP001208570">
    <property type="component" value="Unassembled WGS sequence"/>
</dbReference>
<name>A0AAD9MV08_9ANNE</name>
<accession>A0AAD9MV08</accession>
<reference evidence="1" key="1">
    <citation type="journal article" date="2023" name="Mol. Biol. Evol.">
        <title>Third-Generation Sequencing Reveals the Adaptive Role of the Epigenome in Three Deep-Sea Polychaetes.</title>
        <authorList>
            <person name="Perez M."/>
            <person name="Aroh O."/>
            <person name="Sun Y."/>
            <person name="Lan Y."/>
            <person name="Juniper S.K."/>
            <person name="Young C.R."/>
            <person name="Angers B."/>
            <person name="Qian P.Y."/>
        </authorList>
    </citation>
    <scope>NUCLEOTIDE SEQUENCE</scope>
    <source>
        <strain evidence="1">P08H-3</strain>
    </source>
</reference>
<proteinExistence type="predicted"/>
<protein>
    <submittedName>
        <fullName evidence="1">Uncharacterized protein</fullName>
    </submittedName>
</protein>
<gene>
    <name evidence="1" type="ORF">LSH36_700g01010</name>
</gene>
<dbReference type="EMBL" id="JAODUP010000700">
    <property type="protein sequence ID" value="KAK2145133.1"/>
    <property type="molecule type" value="Genomic_DNA"/>
</dbReference>
<organism evidence="1 2">
    <name type="scientific">Paralvinella palmiformis</name>
    <dbReference type="NCBI Taxonomy" id="53620"/>
    <lineage>
        <taxon>Eukaryota</taxon>
        <taxon>Metazoa</taxon>
        <taxon>Spiralia</taxon>
        <taxon>Lophotrochozoa</taxon>
        <taxon>Annelida</taxon>
        <taxon>Polychaeta</taxon>
        <taxon>Sedentaria</taxon>
        <taxon>Canalipalpata</taxon>
        <taxon>Terebellida</taxon>
        <taxon>Terebelliformia</taxon>
        <taxon>Alvinellidae</taxon>
        <taxon>Paralvinella</taxon>
    </lineage>
</organism>
<dbReference type="AlphaFoldDB" id="A0AAD9MV08"/>
<sequence>MYRYVSSSIIVSRRNIGRRSRRRIRVQVELRVGQCQNCNQNCEICRNAYECD</sequence>